<dbReference type="InterPro" id="IPR050474">
    <property type="entry name" value="Hel308_SKI2-like"/>
</dbReference>
<evidence type="ECO:0000256" key="1">
    <source>
        <dbReference type="ARBA" id="ARBA00004123"/>
    </source>
</evidence>
<dbReference type="GO" id="GO:0003676">
    <property type="term" value="F:nucleic acid binding"/>
    <property type="evidence" value="ECO:0007669"/>
    <property type="project" value="InterPro"/>
</dbReference>
<dbReference type="PROSITE" id="PS51192">
    <property type="entry name" value="HELICASE_ATP_BIND_1"/>
    <property type="match status" value="1"/>
</dbReference>
<dbReference type="GO" id="GO:0005634">
    <property type="term" value="C:nucleus"/>
    <property type="evidence" value="ECO:0007669"/>
    <property type="project" value="UniProtKB-SubCell"/>
</dbReference>
<keyword evidence="6" id="KW-0067">ATP-binding</keyword>
<dbReference type="PANTHER" id="PTHR47961:SF12">
    <property type="entry name" value="HELICASE POLQ-LIKE"/>
    <property type="match status" value="1"/>
</dbReference>
<dbReference type="SMART" id="SM00487">
    <property type="entry name" value="DEXDc"/>
    <property type="match status" value="1"/>
</dbReference>
<dbReference type="Pfam" id="PF00270">
    <property type="entry name" value="DEAD"/>
    <property type="match status" value="1"/>
</dbReference>
<evidence type="ECO:0000313" key="11">
    <source>
        <dbReference type="Proteomes" id="UP000735302"/>
    </source>
</evidence>
<keyword evidence="8" id="KW-0539">Nucleus</keyword>
<dbReference type="InterPro" id="IPR014001">
    <property type="entry name" value="Helicase_ATP-bd"/>
</dbReference>
<gene>
    <name evidence="10" type="ORF">PoB_005091400</name>
</gene>
<dbReference type="CDD" id="cd18026">
    <property type="entry name" value="DEXHc_POLQ-like"/>
    <property type="match status" value="1"/>
</dbReference>
<dbReference type="Gene3D" id="3.40.50.300">
    <property type="entry name" value="P-loop containing nucleotide triphosphate hydrolases"/>
    <property type="match status" value="1"/>
</dbReference>
<dbReference type="GO" id="GO:0005524">
    <property type="term" value="F:ATP binding"/>
    <property type="evidence" value="ECO:0007669"/>
    <property type="project" value="UniProtKB-KW"/>
</dbReference>
<evidence type="ECO:0000256" key="7">
    <source>
        <dbReference type="ARBA" id="ARBA00023204"/>
    </source>
</evidence>
<dbReference type="InterPro" id="IPR027417">
    <property type="entry name" value="P-loop_NTPase"/>
</dbReference>
<dbReference type="Proteomes" id="UP000735302">
    <property type="component" value="Unassembled WGS sequence"/>
</dbReference>
<comment type="caution">
    <text evidence="10">The sequence shown here is derived from an EMBL/GenBank/DDBJ whole genome shotgun (WGS) entry which is preliminary data.</text>
</comment>
<dbReference type="SUPFAM" id="SSF52540">
    <property type="entry name" value="P-loop containing nucleoside triphosphate hydrolases"/>
    <property type="match status" value="1"/>
</dbReference>
<dbReference type="GO" id="GO:0016787">
    <property type="term" value="F:hydrolase activity"/>
    <property type="evidence" value="ECO:0007669"/>
    <property type="project" value="UniProtKB-KW"/>
</dbReference>
<dbReference type="InterPro" id="IPR011545">
    <property type="entry name" value="DEAD/DEAH_box_helicase_dom"/>
</dbReference>
<keyword evidence="2" id="KW-0547">Nucleotide-binding</keyword>
<evidence type="ECO:0000313" key="10">
    <source>
        <dbReference type="EMBL" id="GFO24409.1"/>
    </source>
</evidence>
<name>A0AAV4BW28_9GAST</name>
<keyword evidence="7" id="KW-0234">DNA repair</keyword>
<keyword evidence="4" id="KW-0378">Hydrolase</keyword>
<evidence type="ECO:0000256" key="3">
    <source>
        <dbReference type="ARBA" id="ARBA00022763"/>
    </source>
</evidence>
<reference evidence="10 11" key="1">
    <citation type="journal article" date="2021" name="Elife">
        <title>Chloroplast acquisition without the gene transfer in kleptoplastic sea slugs, Plakobranchus ocellatus.</title>
        <authorList>
            <person name="Maeda T."/>
            <person name="Takahashi S."/>
            <person name="Yoshida T."/>
            <person name="Shimamura S."/>
            <person name="Takaki Y."/>
            <person name="Nagai Y."/>
            <person name="Toyoda A."/>
            <person name="Suzuki Y."/>
            <person name="Arimoto A."/>
            <person name="Ishii H."/>
            <person name="Satoh N."/>
            <person name="Nishiyama T."/>
            <person name="Hasebe M."/>
            <person name="Maruyama T."/>
            <person name="Minagawa J."/>
            <person name="Obokata J."/>
            <person name="Shigenobu S."/>
        </authorList>
    </citation>
    <scope>NUCLEOTIDE SEQUENCE [LARGE SCALE GENOMIC DNA]</scope>
</reference>
<dbReference type="PANTHER" id="PTHR47961">
    <property type="entry name" value="DNA POLYMERASE THETA, PUTATIVE (AFU_ORTHOLOGUE AFUA_1G05260)-RELATED"/>
    <property type="match status" value="1"/>
</dbReference>
<evidence type="ECO:0000256" key="5">
    <source>
        <dbReference type="ARBA" id="ARBA00022806"/>
    </source>
</evidence>
<keyword evidence="3" id="KW-0227">DNA damage</keyword>
<comment type="subcellular location">
    <subcellularLocation>
        <location evidence="1">Nucleus</location>
    </subcellularLocation>
</comment>
<evidence type="ECO:0000256" key="2">
    <source>
        <dbReference type="ARBA" id="ARBA00022741"/>
    </source>
</evidence>
<evidence type="ECO:0000259" key="9">
    <source>
        <dbReference type="PROSITE" id="PS51192"/>
    </source>
</evidence>
<feature type="domain" description="Helicase ATP-binding" evidence="9">
    <location>
        <begin position="282"/>
        <end position="455"/>
    </location>
</feature>
<sequence>MLAALDVNFDSNAAERVIISPAKCDPVSGSSYEGVSKFQPHLGLHQAERLSLVRNRVKSSKRSTEIVNNVMRKHKVKNDFSDFSPDQDLFDDTGFIEASDHDALNHLKSHENGRSLNDSLSEIFFRTVNDDVAKHKNDHVHVGLNDANLLQKNHGAREKDKFSVTSNICNEKRQNCENSDEMSTPKIPKIALQISSGVSLKDRLKQRLQVNIGVSSGTKKIEDDIREGAIVQAHLDASQIRKEGTTIDIGPFHGLPAEMRHLLQTTRGIFKLYEWQEECLQLQALRERKNLIYSLPTSGGKTLVAEVLIMRELLCYKRDALFILPFVSIVQEKVRSIAEFATKLGFIIEEYAGSKGRFPPIRRREKRSLYIATIEKAHSLVNSLIENDLLNGLGLIVVDELHMIGEGGSRGANLEALLLKTLVSESETQIIGMSATLNNIKDLQKFLHAEVYSNEFRPV</sequence>
<evidence type="ECO:0000256" key="4">
    <source>
        <dbReference type="ARBA" id="ARBA00022801"/>
    </source>
</evidence>
<dbReference type="FunFam" id="3.40.50.300:FF:000813">
    <property type="entry name" value="helicase POLQ-like isoform X1"/>
    <property type="match status" value="1"/>
</dbReference>
<dbReference type="EMBL" id="BLXT01005617">
    <property type="protein sequence ID" value="GFO24409.1"/>
    <property type="molecule type" value="Genomic_DNA"/>
</dbReference>
<protein>
    <submittedName>
        <fullName evidence="10">Helicase polq-like protein</fullName>
    </submittedName>
</protein>
<evidence type="ECO:0000256" key="6">
    <source>
        <dbReference type="ARBA" id="ARBA00022840"/>
    </source>
</evidence>
<proteinExistence type="predicted"/>
<dbReference type="AlphaFoldDB" id="A0AAV4BW28"/>
<dbReference type="GO" id="GO:0006281">
    <property type="term" value="P:DNA repair"/>
    <property type="evidence" value="ECO:0007669"/>
    <property type="project" value="UniProtKB-KW"/>
</dbReference>
<accession>A0AAV4BW28</accession>
<organism evidence="10 11">
    <name type="scientific">Plakobranchus ocellatus</name>
    <dbReference type="NCBI Taxonomy" id="259542"/>
    <lineage>
        <taxon>Eukaryota</taxon>
        <taxon>Metazoa</taxon>
        <taxon>Spiralia</taxon>
        <taxon>Lophotrochozoa</taxon>
        <taxon>Mollusca</taxon>
        <taxon>Gastropoda</taxon>
        <taxon>Heterobranchia</taxon>
        <taxon>Euthyneura</taxon>
        <taxon>Panpulmonata</taxon>
        <taxon>Sacoglossa</taxon>
        <taxon>Placobranchoidea</taxon>
        <taxon>Plakobranchidae</taxon>
        <taxon>Plakobranchus</taxon>
    </lineage>
</organism>
<evidence type="ECO:0000256" key="8">
    <source>
        <dbReference type="ARBA" id="ARBA00023242"/>
    </source>
</evidence>
<keyword evidence="11" id="KW-1185">Reference proteome</keyword>
<dbReference type="GO" id="GO:0004386">
    <property type="term" value="F:helicase activity"/>
    <property type="evidence" value="ECO:0007669"/>
    <property type="project" value="UniProtKB-KW"/>
</dbReference>
<keyword evidence="5 10" id="KW-0347">Helicase</keyword>